<dbReference type="AlphaFoldDB" id="A1APG6"/>
<dbReference type="Gene3D" id="2.40.50.140">
    <property type="entry name" value="Nucleic acid-binding proteins"/>
    <property type="match status" value="1"/>
</dbReference>
<dbReference type="OrthoDB" id="8536525at2"/>
<evidence type="ECO:0000256" key="2">
    <source>
        <dbReference type="ARBA" id="ARBA00022692"/>
    </source>
</evidence>
<dbReference type="InterPro" id="IPR002810">
    <property type="entry name" value="NfeD-like_C"/>
</dbReference>
<dbReference type="KEGG" id="ppd:Ppro_1621"/>
<dbReference type="InterPro" id="IPR052165">
    <property type="entry name" value="Membrane_assoc_protease"/>
</dbReference>
<evidence type="ECO:0000256" key="1">
    <source>
        <dbReference type="ARBA" id="ARBA00004141"/>
    </source>
</evidence>
<proteinExistence type="predicted"/>
<dbReference type="PANTHER" id="PTHR33507:SF3">
    <property type="entry name" value="INNER MEMBRANE PROTEIN YBBJ"/>
    <property type="match status" value="1"/>
</dbReference>
<feature type="transmembrane region" description="Helical" evidence="5">
    <location>
        <begin position="53"/>
        <end position="71"/>
    </location>
</feature>
<dbReference type="PANTHER" id="PTHR33507">
    <property type="entry name" value="INNER MEMBRANE PROTEIN YBBJ"/>
    <property type="match status" value="1"/>
</dbReference>
<evidence type="ECO:0000259" key="6">
    <source>
        <dbReference type="Pfam" id="PF01957"/>
    </source>
</evidence>
<dbReference type="HOGENOM" id="CLU_116732_4_2_7"/>
<sequence>MHFEWWYWIIAGFVLIGLELIVPSFTIIWFGLGALVVGLLKAAWPGFPVTGQILLWSIASVCFTTLWFKYLKPRNRTHAGMSKEGIVGETGIIIRGTDDSYGKGVVRFRISVLGADEWSCYSEQTLHVGDSVRVTDIEGQILKVTKI</sequence>
<dbReference type="EMBL" id="CP000482">
    <property type="protein sequence ID" value="ABK99236.1"/>
    <property type="molecule type" value="Genomic_DNA"/>
</dbReference>
<evidence type="ECO:0000256" key="3">
    <source>
        <dbReference type="ARBA" id="ARBA00022989"/>
    </source>
</evidence>
<gene>
    <name evidence="7" type="ordered locus">Ppro_1621</name>
</gene>
<keyword evidence="3 5" id="KW-1133">Transmembrane helix</keyword>
<dbReference type="Proteomes" id="UP000006732">
    <property type="component" value="Chromosome"/>
</dbReference>
<dbReference type="InterPro" id="IPR012340">
    <property type="entry name" value="NA-bd_OB-fold"/>
</dbReference>
<feature type="domain" description="NfeD-like C-terminal" evidence="6">
    <location>
        <begin position="84"/>
        <end position="146"/>
    </location>
</feature>
<evidence type="ECO:0000256" key="5">
    <source>
        <dbReference type="SAM" id="Phobius"/>
    </source>
</evidence>
<dbReference type="Pfam" id="PF01957">
    <property type="entry name" value="NfeD"/>
    <property type="match status" value="1"/>
</dbReference>
<keyword evidence="2 5" id="KW-0812">Transmembrane</keyword>
<comment type="subcellular location">
    <subcellularLocation>
        <location evidence="1">Membrane</location>
        <topology evidence="1">Multi-pass membrane protein</topology>
    </subcellularLocation>
</comment>
<keyword evidence="4 5" id="KW-0472">Membrane</keyword>
<evidence type="ECO:0000256" key="4">
    <source>
        <dbReference type="ARBA" id="ARBA00023136"/>
    </source>
</evidence>
<name>A1APG6_PELPD</name>
<protein>
    <recommendedName>
        <fullName evidence="6">NfeD-like C-terminal domain-containing protein</fullName>
    </recommendedName>
</protein>
<accession>A1APG6</accession>
<evidence type="ECO:0000313" key="7">
    <source>
        <dbReference type="EMBL" id="ABK99236.1"/>
    </source>
</evidence>
<feature type="transmembrane region" description="Helical" evidence="5">
    <location>
        <begin position="6"/>
        <end position="22"/>
    </location>
</feature>
<dbReference type="RefSeq" id="WP_011735526.1">
    <property type="nucleotide sequence ID" value="NC_008609.1"/>
</dbReference>
<keyword evidence="8" id="KW-1185">Reference proteome</keyword>
<evidence type="ECO:0000313" key="8">
    <source>
        <dbReference type="Proteomes" id="UP000006732"/>
    </source>
</evidence>
<dbReference type="GO" id="GO:0005886">
    <property type="term" value="C:plasma membrane"/>
    <property type="evidence" value="ECO:0007669"/>
    <property type="project" value="TreeGrafter"/>
</dbReference>
<dbReference type="SUPFAM" id="SSF141322">
    <property type="entry name" value="NfeD domain-like"/>
    <property type="match status" value="1"/>
</dbReference>
<reference evidence="7 8" key="1">
    <citation type="submission" date="2006-10" db="EMBL/GenBank/DDBJ databases">
        <title>Complete sequence of chromosome of Pelobacter propionicus DSM 2379.</title>
        <authorList>
            <consortium name="US DOE Joint Genome Institute"/>
            <person name="Copeland A."/>
            <person name="Lucas S."/>
            <person name="Lapidus A."/>
            <person name="Barry K."/>
            <person name="Detter J.C."/>
            <person name="Glavina del Rio T."/>
            <person name="Hammon N."/>
            <person name="Israni S."/>
            <person name="Dalin E."/>
            <person name="Tice H."/>
            <person name="Pitluck S."/>
            <person name="Saunders E."/>
            <person name="Brettin T."/>
            <person name="Bruce D."/>
            <person name="Han C."/>
            <person name="Tapia R."/>
            <person name="Schmutz J."/>
            <person name="Larimer F."/>
            <person name="Land M."/>
            <person name="Hauser L."/>
            <person name="Kyrpides N."/>
            <person name="Kim E."/>
            <person name="Lovley D."/>
            <person name="Richardson P."/>
        </authorList>
    </citation>
    <scope>NUCLEOTIDE SEQUENCE [LARGE SCALE GENOMIC DNA]</scope>
    <source>
        <strain evidence="8">DSM 2379 / NBRC 103807 / OttBd1</strain>
    </source>
</reference>
<organism evidence="7 8">
    <name type="scientific">Pelobacter propionicus (strain DSM 2379 / NBRC 103807 / OttBd1)</name>
    <dbReference type="NCBI Taxonomy" id="338966"/>
    <lineage>
        <taxon>Bacteria</taxon>
        <taxon>Pseudomonadati</taxon>
        <taxon>Thermodesulfobacteriota</taxon>
        <taxon>Desulfuromonadia</taxon>
        <taxon>Desulfuromonadales</taxon>
        <taxon>Desulfuromonadaceae</taxon>
        <taxon>Pelobacter</taxon>
    </lineage>
</organism>
<dbReference type="STRING" id="338966.Ppro_1621"/>
<dbReference type="eggNOG" id="COG1585">
    <property type="taxonomic scope" value="Bacteria"/>
</dbReference>